<dbReference type="Proteomes" id="UP000230007">
    <property type="component" value="Unassembled WGS sequence"/>
</dbReference>
<name>A0A2H0AMC6_9BACT</name>
<sequence length="61" mass="6993">MQDTTGGFERKMFQGDWKCSKCGTAITELPFEPDPSRLSQLLCRNCHRERMGNRGGGMRNR</sequence>
<gene>
    <name evidence="1" type="ORF">COX15_00415</name>
</gene>
<dbReference type="EMBL" id="PCSK01000009">
    <property type="protein sequence ID" value="PIP46533.1"/>
    <property type="molecule type" value="Genomic_DNA"/>
</dbReference>
<organism evidence="1 2">
    <name type="scientific">Candidatus Colwellbacteria bacterium CG23_combo_of_CG06-09_8_20_14_all_42_19</name>
    <dbReference type="NCBI Taxonomy" id="1974541"/>
    <lineage>
        <taxon>Bacteria</taxon>
        <taxon>Candidatus Colwelliibacteriota</taxon>
    </lineage>
</organism>
<evidence type="ECO:0000313" key="2">
    <source>
        <dbReference type="Proteomes" id="UP000230007"/>
    </source>
</evidence>
<evidence type="ECO:0000313" key="1">
    <source>
        <dbReference type="EMBL" id="PIP46533.1"/>
    </source>
</evidence>
<dbReference type="AlphaFoldDB" id="A0A2H0AMC6"/>
<proteinExistence type="predicted"/>
<accession>A0A2H0AMC6</accession>
<reference evidence="1 2" key="1">
    <citation type="submission" date="2017-09" db="EMBL/GenBank/DDBJ databases">
        <title>Depth-based differentiation of microbial function through sediment-hosted aquifers and enrichment of novel symbionts in the deep terrestrial subsurface.</title>
        <authorList>
            <person name="Probst A.J."/>
            <person name="Ladd B."/>
            <person name="Jarett J.K."/>
            <person name="Geller-Mcgrath D.E."/>
            <person name="Sieber C.M."/>
            <person name="Emerson J.B."/>
            <person name="Anantharaman K."/>
            <person name="Thomas B.C."/>
            <person name="Malmstrom R."/>
            <person name="Stieglmeier M."/>
            <person name="Klingl A."/>
            <person name="Woyke T."/>
            <person name="Ryan C.M."/>
            <person name="Banfield J.F."/>
        </authorList>
    </citation>
    <scope>NUCLEOTIDE SEQUENCE [LARGE SCALE GENOMIC DNA]</scope>
    <source>
        <strain evidence="1">CG23_combo_of_CG06-09_8_20_14_all_42_19</strain>
    </source>
</reference>
<protein>
    <submittedName>
        <fullName evidence="1">Uncharacterized protein</fullName>
    </submittedName>
</protein>
<comment type="caution">
    <text evidence="1">The sequence shown here is derived from an EMBL/GenBank/DDBJ whole genome shotgun (WGS) entry which is preliminary data.</text>
</comment>